<keyword evidence="3" id="KW-1185">Reference proteome</keyword>
<keyword evidence="1" id="KW-1133">Transmembrane helix</keyword>
<evidence type="ECO:0000313" key="3">
    <source>
        <dbReference type="Proteomes" id="UP000295390"/>
    </source>
</evidence>
<keyword evidence="1" id="KW-0812">Transmembrane</keyword>
<protein>
    <submittedName>
        <fullName evidence="2">Uncharacterized protein</fullName>
    </submittedName>
</protein>
<reference evidence="2 3" key="1">
    <citation type="submission" date="2019-03" db="EMBL/GenBank/DDBJ databases">
        <title>Genomic Encyclopedia of Type Strains, Phase III (KMG-III): the genomes of soil and plant-associated and newly described type strains.</title>
        <authorList>
            <person name="Whitman W."/>
        </authorList>
    </citation>
    <scope>NUCLEOTIDE SEQUENCE [LARGE SCALE GENOMIC DNA]</scope>
    <source>
        <strain evidence="2 3">CECT 8283</strain>
    </source>
</reference>
<evidence type="ECO:0000313" key="2">
    <source>
        <dbReference type="EMBL" id="TDQ28753.1"/>
    </source>
</evidence>
<dbReference type="Proteomes" id="UP000295390">
    <property type="component" value="Unassembled WGS sequence"/>
</dbReference>
<comment type="caution">
    <text evidence="2">The sequence shown here is derived from an EMBL/GenBank/DDBJ whole genome shotgun (WGS) entry which is preliminary data.</text>
</comment>
<keyword evidence="1" id="KW-0472">Membrane</keyword>
<organism evidence="2 3">
    <name type="scientific">Tenacibaculum caenipelagi</name>
    <dbReference type="NCBI Taxonomy" id="1325435"/>
    <lineage>
        <taxon>Bacteria</taxon>
        <taxon>Pseudomonadati</taxon>
        <taxon>Bacteroidota</taxon>
        <taxon>Flavobacteriia</taxon>
        <taxon>Flavobacteriales</taxon>
        <taxon>Flavobacteriaceae</taxon>
        <taxon>Tenacibaculum</taxon>
    </lineage>
</organism>
<evidence type="ECO:0000256" key="1">
    <source>
        <dbReference type="SAM" id="Phobius"/>
    </source>
</evidence>
<feature type="transmembrane region" description="Helical" evidence="1">
    <location>
        <begin position="34"/>
        <end position="53"/>
    </location>
</feature>
<proteinExistence type="predicted"/>
<name>A0A4R6TFZ1_9FLAO</name>
<dbReference type="EMBL" id="SNYH01000002">
    <property type="protein sequence ID" value="TDQ28753.1"/>
    <property type="molecule type" value="Genomic_DNA"/>
</dbReference>
<sequence>MIYSLLFILIGIVVLFYVFKLSKTDNNLWDISTSFKGLIGGLGFIIVGLITLFKGWK</sequence>
<accession>A0A4R6TFZ1</accession>
<dbReference type="AlphaFoldDB" id="A0A4R6TFZ1"/>
<gene>
    <name evidence="2" type="ORF">DFQ07_1133</name>
</gene>
<feature type="transmembrane region" description="Helical" evidence="1">
    <location>
        <begin position="5"/>
        <end position="22"/>
    </location>
</feature>